<name>V6TAS6_GIAIN</name>
<keyword evidence="2" id="KW-0175">Coiled coil</keyword>
<feature type="coiled-coil region" evidence="2">
    <location>
        <begin position="766"/>
        <end position="793"/>
    </location>
</feature>
<comment type="caution">
    <text evidence="4">The sequence shown here is derived from an EMBL/GenBank/DDBJ whole genome shotgun (WGS) entry which is preliminary data.</text>
</comment>
<dbReference type="EMBL" id="AHGT01000061">
    <property type="protein sequence ID" value="ESU35976.1"/>
    <property type="molecule type" value="Genomic_DNA"/>
</dbReference>
<dbReference type="Pfam" id="PF12796">
    <property type="entry name" value="Ank_2"/>
    <property type="match status" value="3"/>
</dbReference>
<dbReference type="PANTHER" id="PTHR24120">
    <property type="entry name" value="GH07239P"/>
    <property type="match status" value="1"/>
</dbReference>
<evidence type="ECO:0000256" key="3">
    <source>
        <dbReference type="SAM" id="MobiDB-lite"/>
    </source>
</evidence>
<proteinExistence type="predicted"/>
<dbReference type="InterPro" id="IPR002110">
    <property type="entry name" value="Ankyrin_rpt"/>
</dbReference>
<dbReference type="SMART" id="SM00248">
    <property type="entry name" value="ANK"/>
    <property type="match status" value="10"/>
</dbReference>
<accession>V6TAS6</accession>
<reference evidence="5" key="1">
    <citation type="submission" date="2012-02" db="EMBL/GenBank/DDBJ databases">
        <title>Genome sequencing of Giardia lamblia Genotypes A2 and B isolates (DH and GS) and comparative analysis with the genomes of Genotypes A1 and E (WB and Pig).</title>
        <authorList>
            <person name="Adam R."/>
            <person name="Dahlstrom E."/>
            <person name="Martens C."/>
            <person name="Bruno D."/>
            <person name="Barbian K."/>
            <person name="Porcella S.F."/>
            <person name="Nash T."/>
        </authorList>
    </citation>
    <scope>NUCLEOTIDE SEQUENCE</scope>
    <source>
        <strain evidence="5">DH</strain>
    </source>
</reference>
<evidence type="ECO:0000313" key="4">
    <source>
        <dbReference type="EMBL" id="ESU35976.1"/>
    </source>
</evidence>
<dbReference type="PANTHER" id="PTHR24120:SF4">
    <property type="entry name" value="GH07239P"/>
    <property type="match status" value="1"/>
</dbReference>
<evidence type="ECO:0000313" key="5">
    <source>
        <dbReference type="Proteomes" id="UP000018320"/>
    </source>
</evidence>
<dbReference type="SUPFAM" id="SSF48403">
    <property type="entry name" value="Ankyrin repeat"/>
    <property type="match status" value="2"/>
</dbReference>
<dbReference type="VEuPathDB" id="GiardiaDB:GL50581_597"/>
<keyword evidence="1" id="KW-0040">ANK repeat</keyword>
<reference evidence="4 5" key="2">
    <citation type="journal article" date="2013" name="Genome Biol. Evol.">
        <title>Genome sequencing of Giardia lamblia genotypes A2 and B isolates (DH and GS) and comparative analysis with the genomes of genotypes A1 and E (WB and Pig).</title>
        <authorList>
            <person name="Adam R.D."/>
            <person name="Dahlstrom E.W."/>
            <person name="Martens C.A."/>
            <person name="Bruno D.P."/>
            <person name="Barbian K.D."/>
            <person name="Ricklefs S.M."/>
            <person name="Hernandez M.M."/>
            <person name="Narla N.P."/>
            <person name="Patel R.B."/>
            <person name="Porcella S.F."/>
            <person name="Nash T.E."/>
        </authorList>
    </citation>
    <scope>NUCLEOTIDE SEQUENCE [LARGE SCALE GENOMIC DNA]</scope>
    <source>
        <strain evidence="4 5">DH</strain>
    </source>
</reference>
<dbReference type="Proteomes" id="UP000018320">
    <property type="component" value="Unassembled WGS sequence"/>
</dbReference>
<dbReference type="InterPro" id="IPR036770">
    <property type="entry name" value="Ankyrin_rpt-contain_sf"/>
</dbReference>
<feature type="coiled-coil region" evidence="2">
    <location>
        <begin position="475"/>
        <end position="516"/>
    </location>
</feature>
<feature type="compositionally biased region" description="Polar residues" evidence="3">
    <location>
        <begin position="395"/>
        <end position="404"/>
    </location>
</feature>
<organism evidence="4 5">
    <name type="scientific">Giardia intestinalis</name>
    <name type="common">Giardia lamblia</name>
    <dbReference type="NCBI Taxonomy" id="5741"/>
    <lineage>
        <taxon>Eukaryota</taxon>
        <taxon>Metamonada</taxon>
        <taxon>Diplomonadida</taxon>
        <taxon>Hexamitidae</taxon>
        <taxon>Giardiinae</taxon>
        <taxon>Giardia</taxon>
    </lineage>
</organism>
<protein>
    <submittedName>
        <fullName evidence="4">Ankyrin repeat protein</fullName>
    </submittedName>
</protein>
<feature type="repeat" description="ANK" evidence="1">
    <location>
        <begin position="922"/>
        <end position="954"/>
    </location>
</feature>
<dbReference type="VEuPathDB" id="GiardiaDB:GL50803_005881"/>
<feature type="non-terminal residue" evidence="4">
    <location>
        <position position="1"/>
    </location>
</feature>
<dbReference type="PROSITE" id="PS50297">
    <property type="entry name" value="ANK_REP_REGION"/>
    <property type="match status" value="1"/>
</dbReference>
<feature type="region of interest" description="Disordered" evidence="3">
    <location>
        <begin position="395"/>
        <end position="425"/>
    </location>
</feature>
<feature type="coiled-coil region" evidence="2">
    <location>
        <begin position="688"/>
        <end position="715"/>
    </location>
</feature>
<dbReference type="PROSITE" id="PS50088">
    <property type="entry name" value="ANK_REPEAT"/>
    <property type="match status" value="1"/>
</dbReference>
<evidence type="ECO:0000256" key="1">
    <source>
        <dbReference type="PROSITE-ProRule" id="PRU00023"/>
    </source>
</evidence>
<feature type="compositionally biased region" description="Basic and acidic residues" evidence="3">
    <location>
        <begin position="405"/>
        <end position="416"/>
    </location>
</feature>
<evidence type="ECO:0000256" key="2">
    <source>
        <dbReference type="SAM" id="Coils"/>
    </source>
</evidence>
<gene>
    <name evidence="4" type="ORF">DHA2_151869</name>
</gene>
<dbReference type="VEuPathDB" id="GiardiaDB:QR46_2009"/>
<sequence length="1191" mass="130422">VPVILLTALDWRMAENWFDAARQGQFNRLCSLSASCIKSRDSSGNTALMLVVQSGHTECLKLLEEEATMTNNSGLTALAIAIMCGNNTACAFLAPMEAHIVLPSKLSMLMLAAKLGNCDAVNCVVPYAQEETSTCSETALGLAVQGNHLECVRTLLNRMPYTVSDIYTVLSTSNTDIKVLLLERCDSLLEYDMSASRKSIEHVPFLREQYDQRIAFLKDIIYCLKMRSQEQNNSYNTATDCIDMSQLHELNRHIKDCHAYIQTLKCDFSKLQQDKKSMQDGYEEKLQRMQKIYASSIGSLQAKLHAKDLSSFHTSDSTRECSKVNTVSHESVTQTSQPFLVEGTTQTESHSCREIAIGDVHGPVGAVSWGGGPAFLAEAAPFHSQSMDACIQTSPLERSLSSDVPRSDLSEADHVSPDAPLAQDDSSLQQQLLEKTAEVQALSNELAIMQSTIEHIFVTQSRELSAKDLELEQEIEIFTERISTLSEDNLRLEKQNRTLQEENILLSERIKKVENTNEDSSAIPADSVTRLPSPSVNDDLGIAFPHRDEAGIQTDPSYCLVSVKIGDDRAITEPLLPLQQAWLVIPGQRKSPADSLTPLPVLDVTHRSCQSCIDTNEACCQVVVIDNTTVALRQEIELACQQVEEFTDRRASRTSMFVESAEKMLSTEDPGEVITCNQSDDSALVYRIEKLEQALRDKDAELSLANDKIARLETIETKCTTHSHSKKDEAALVLPSNQPRSDTECAQLLSAVCVPSPQANLLSISPSSIEEENRELRNQVESLRRRMIQLTHSSRKSIAPIIMASNTLTSASSKLCQLAQRLKELLDSPHNTAPKVDDKTLSFIEELTTEILEYSTSIQSALQDSAAAGPMQTPSVHQDLLLSDAVTLSQDSTNTDLMEAAILDNVDVASLFLNQVGRRNVDGETALMIAAKHNSLEVAKLLAQHEANCVRKDGMTALAIALYNKNLDMAMLLSDYEGPSNNLTSDSPGSTARPIDALILAARHNDVISTWTLLKTHARYQDDQGRTALMHAAEHGFDIIVHLLAGSEAGMQDVDGYTGLMIAANLGYTLVVTELRNCEAGMQCARGYTALMYAAAAGHKAAVAALAPFEAGIQTSVSKRNTTTSPTTGYSADEISDTTGITALMLAVEAGSVDCVNVLWPLEHHITDAQGMAAIHYACSEPMRNLLRSYQ</sequence>
<dbReference type="Gene3D" id="1.25.40.20">
    <property type="entry name" value="Ankyrin repeat-containing domain"/>
    <property type="match status" value="5"/>
</dbReference>
<dbReference type="VEuPathDB" id="GiardiaDB:DHA2_151869"/>
<dbReference type="AlphaFoldDB" id="V6TAS6"/>